<comment type="domain">
    <text evidence="5">Forms a 10-stranded antiparallel beta-barrel structure able to accommodate a hydrophobic ligand in its interior. In fact, this fold hosts the heme group, which is located in a wide surface cleft.</text>
</comment>
<dbReference type="InterPro" id="IPR045165">
    <property type="entry name" value="Nitrobindin"/>
</dbReference>
<keyword evidence="1 5" id="KW-0349">Heme</keyword>
<evidence type="ECO:0000313" key="8">
    <source>
        <dbReference type="Proteomes" id="UP000467249"/>
    </source>
</evidence>
<protein>
    <recommendedName>
        <fullName evidence="5">Peroxynitrite isomerase</fullName>
        <ecNumber evidence="5">5.99.-.-</ecNumber>
    </recommendedName>
    <alternativeName>
        <fullName evidence="5">Ferric nitrobindin</fullName>
        <shortName evidence="5">Nb(III)</shortName>
    </alternativeName>
</protein>
<keyword evidence="8" id="KW-1185">Reference proteome</keyword>
<accession>A0A6N4WEP0</accession>
<dbReference type="SUPFAM" id="SSF50814">
    <property type="entry name" value="Lipocalins"/>
    <property type="match status" value="1"/>
</dbReference>
<dbReference type="InterPro" id="IPR012674">
    <property type="entry name" value="Calycin"/>
</dbReference>
<keyword evidence="2 5" id="KW-0479">Metal-binding</keyword>
<comment type="pathway">
    <text evidence="5">Nitrogen metabolism.</text>
</comment>
<evidence type="ECO:0000256" key="1">
    <source>
        <dbReference type="ARBA" id="ARBA00022617"/>
    </source>
</evidence>
<dbReference type="KEGG" id="many:MANY_37490"/>
<feature type="binding site" description="axial binding residue" evidence="5">
    <location>
        <position position="151"/>
    </location>
    <ligand>
        <name>heme b</name>
        <dbReference type="ChEBI" id="CHEBI:60344"/>
    </ligand>
    <ligandPart>
        <name>Fe</name>
        <dbReference type="ChEBI" id="CHEBI:18248"/>
    </ligandPart>
</feature>
<dbReference type="PANTHER" id="PTHR15854">
    <property type="entry name" value="THAP4 PROTEIN"/>
    <property type="match status" value="1"/>
</dbReference>
<evidence type="ECO:0000259" key="6">
    <source>
        <dbReference type="Pfam" id="PF08768"/>
    </source>
</evidence>
<dbReference type="EMBL" id="AP022620">
    <property type="protein sequence ID" value="BBZ78412.1"/>
    <property type="molecule type" value="Genomic_DNA"/>
</dbReference>
<reference evidence="7 8" key="1">
    <citation type="journal article" date="2019" name="Emerg. Microbes Infect.">
        <title>Comprehensive subspecies identification of 175 nontuberculous mycobacteria species based on 7547 genomic profiles.</title>
        <authorList>
            <person name="Matsumoto Y."/>
            <person name="Kinjo T."/>
            <person name="Motooka D."/>
            <person name="Nabeya D."/>
            <person name="Jung N."/>
            <person name="Uechi K."/>
            <person name="Horii T."/>
            <person name="Iida T."/>
            <person name="Fujita J."/>
            <person name="Nakamura S."/>
        </authorList>
    </citation>
    <scope>NUCLEOTIDE SEQUENCE [LARGE SCALE GENOMIC DNA]</scope>
    <source>
        <strain evidence="7 8">JCM 30275</strain>
    </source>
</reference>
<comment type="similarity">
    <text evidence="5">Belongs to the nitrobindin family.</text>
</comment>
<comment type="catalytic activity">
    <reaction evidence="5">
        <text>peroxynitrite = nitrate</text>
        <dbReference type="Rhea" id="RHEA:63116"/>
        <dbReference type="ChEBI" id="CHEBI:17632"/>
        <dbReference type="ChEBI" id="CHEBI:25941"/>
    </reaction>
</comment>
<dbReference type="HAMAP" id="MF_01297">
    <property type="entry name" value="nitrobindin"/>
    <property type="match status" value="1"/>
</dbReference>
<evidence type="ECO:0000313" key="7">
    <source>
        <dbReference type="EMBL" id="BBZ78412.1"/>
    </source>
</evidence>
<dbReference type="PANTHER" id="PTHR15854:SF4">
    <property type="entry name" value="PEROXYNITRITE ISOMERASE THAP4"/>
    <property type="match status" value="1"/>
</dbReference>
<dbReference type="NCBIfam" id="NF045819">
    <property type="entry name" value="PeroxynitIsom"/>
    <property type="match status" value="1"/>
</dbReference>
<feature type="binding site" evidence="5">
    <location>
        <position position="28"/>
    </location>
    <ligand>
        <name>heme b</name>
        <dbReference type="ChEBI" id="CHEBI:60344"/>
    </ligand>
</feature>
<keyword evidence="4 5" id="KW-0413">Isomerase</keyword>
<evidence type="ECO:0000256" key="4">
    <source>
        <dbReference type="ARBA" id="ARBA00023235"/>
    </source>
</evidence>
<proteinExistence type="inferred from homology"/>
<dbReference type="Pfam" id="PF08768">
    <property type="entry name" value="THAP4_heme-bd"/>
    <property type="match status" value="1"/>
</dbReference>
<sequence>MADLHPGVAVLAPLLGTWSGTGHGQYPTIEPFDYGEDVTFGHTGKPFLTYTQRTKASADGRPLHAETGYLRVPSPGRIEFVIVQPTGVTEVDEGVLSVDGSGLGIDAESTSIGLTGSAKEVTAVTRSIRVAGDELSYTLLMGAVGVPLVKHLSATLHRQP</sequence>
<dbReference type="GO" id="GO:0020037">
    <property type="term" value="F:heme binding"/>
    <property type="evidence" value="ECO:0007669"/>
    <property type="project" value="UniProtKB-UniRule"/>
</dbReference>
<organism evidence="7 8">
    <name type="scientific">Mycolicibacterium anyangense</name>
    <dbReference type="NCBI Taxonomy" id="1431246"/>
    <lineage>
        <taxon>Bacteria</taxon>
        <taxon>Bacillati</taxon>
        <taxon>Actinomycetota</taxon>
        <taxon>Actinomycetes</taxon>
        <taxon>Mycobacteriales</taxon>
        <taxon>Mycobacteriaceae</taxon>
        <taxon>Mycolicibacterium</taxon>
    </lineage>
</organism>
<evidence type="ECO:0000256" key="5">
    <source>
        <dbReference type="HAMAP-Rule" id="MF_01297"/>
    </source>
</evidence>
<comment type="cofactor">
    <cofactor evidence="5">
        <name>heme b</name>
        <dbReference type="ChEBI" id="CHEBI:60344"/>
    </cofactor>
    <text evidence="5">Binds 1 heme b group per subunit, that coordinates a highly solvent-exposed Fe(III) atom.</text>
</comment>
<dbReference type="RefSeq" id="WP_163805575.1">
    <property type="nucleotide sequence ID" value="NZ_AP022620.1"/>
</dbReference>
<evidence type="ECO:0000256" key="2">
    <source>
        <dbReference type="ARBA" id="ARBA00022723"/>
    </source>
</evidence>
<dbReference type="GO" id="GO:0062213">
    <property type="term" value="F:peroxynitrite isomerase activity"/>
    <property type="evidence" value="ECO:0007669"/>
    <property type="project" value="UniProtKB-UniRule"/>
</dbReference>
<name>A0A6N4WEP0_9MYCO</name>
<dbReference type="Proteomes" id="UP000467249">
    <property type="component" value="Chromosome"/>
</dbReference>
<dbReference type="InterPro" id="IPR014878">
    <property type="entry name" value="THAP4-like_heme-bd"/>
</dbReference>
<gene>
    <name evidence="7" type="ORF">MANY_37490</name>
</gene>
<dbReference type="CDD" id="cd07828">
    <property type="entry name" value="lipocalin_heme-bd-THAP4-like"/>
    <property type="match status" value="1"/>
</dbReference>
<dbReference type="GO" id="GO:0046872">
    <property type="term" value="F:metal ion binding"/>
    <property type="evidence" value="ECO:0007669"/>
    <property type="project" value="UniProtKB-KW"/>
</dbReference>
<dbReference type="Gene3D" id="2.40.128.20">
    <property type="match status" value="1"/>
</dbReference>
<evidence type="ECO:0000256" key="3">
    <source>
        <dbReference type="ARBA" id="ARBA00023004"/>
    </source>
</evidence>
<dbReference type="InterPro" id="IPR054873">
    <property type="entry name" value="PeroxynitIsom"/>
</dbReference>
<feature type="binding site" evidence="5">
    <location>
        <position position="119"/>
    </location>
    <ligand>
        <name>heme b</name>
        <dbReference type="ChEBI" id="CHEBI:60344"/>
    </ligand>
</feature>
<dbReference type="EC" id="5.99.-.-" evidence="5"/>
<feature type="short sequence motif" description="GXWXGXG" evidence="5">
    <location>
        <begin position="16"/>
        <end position="22"/>
    </location>
</feature>
<comment type="function">
    <text evidence="5">Heme-binding protein able to scavenge peroxynitrite and to protect free L-tyrosine against peroxynitrite-mediated nitration, by acting as a peroxynitrite isomerase that converts peroxynitrite to nitrate. Therefore, this protein likely plays a role in peroxynitrite sensing and in the detoxification of reactive nitrogen and oxygen species (RNS and ROS, respectively). Is able to bind nitric oxide (NO) in vitro, but may act as a sensor of peroxynitrite levels in vivo.</text>
</comment>
<keyword evidence="3 5" id="KW-0408">Iron</keyword>
<dbReference type="InterPro" id="IPR022939">
    <property type="entry name" value="Nb(III)_bact/plant"/>
</dbReference>
<dbReference type="AlphaFoldDB" id="A0A6N4WEP0"/>
<feature type="domain" description="THAP4-like heme-binding" evidence="6">
    <location>
        <begin position="9"/>
        <end position="158"/>
    </location>
</feature>